<proteinExistence type="inferred from homology"/>
<dbReference type="CDD" id="cd13603">
    <property type="entry name" value="PBP2_TRAP_Siap_TeaA_like"/>
    <property type="match status" value="1"/>
</dbReference>
<dbReference type="KEGG" id="bpro:PMF13cell1_02622"/>
<comment type="similarity">
    <text evidence="1">Belongs to the bacterial solute-binding protein 7 family.</text>
</comment>
<dbReference type="RefSeq" id="WP_130180988.1">
    <property type="nucleotide sequence ID" value="NZ_CP035945.1"/>
</dbReference>
<feature type="region of interest" description="Disordered" evidence="4">
    <location>
        <begin position="28"/>
        <end position="53"/>
    </location>
</feature>
<dbReference type="InterPro" id="IPR018389">
    <property type="entry name" value="DctP_fam"/>
</dbReference>
<reference evidence="6 7" key="1">
    <citation type="submission" date="2019-01" db="EMBL/GenBank/DDBJ databases">
        <title>PMF-metabolizing Aryl O-demethylase.</title>
        <authorList>
            <person name="Kim M."/>
        </authorList>
    </citation>
    <scope>NUCLEOTIDE SEQUENCE [LARGE SCALE GENOMIC DNA]</scope>
    <source>
        <strain evidence="6 7">PMF1</strain>
    </source>
</reference>
<evidence type="ECO:0000256" key="3">
    <source>
        <dbReference type="ARBA" id="ARBA00022729"/>
    </source>
</evidence>
<protein>
    <submittedName>
        <fullName evidence="6">Solute-binding protein</fullName>
    </submittedName>
</protein>
<dbReference type="Pfam" id="PF03480">
    <property type="entry name" value="DctP"/>
    <property type="match status" value="1"/>
</dbReference>
<gene>
    <name evidence="6" type="ORF">PMF13cell1_02622</name>
</gene>
<dbReference type="PANTHER" id="PTHR33376">
    <property type="match status" value="1"/>
</dbReference>
<dbReference type="NCBIfam" id="NF037995">
    <property type="entry name" value="TRAP_S1"/>
    <property type="match status" value="1"/>
</dbReference>
<dbReference type="Proteomes" id="UP000289794">
    <property type="component" value="Chromosome"/>
</dbReference>
<keyword evidence="3 5" id="KW-0732">Signal</keyword>
<accession>A0A4P6LY58</accession>
<organism evidence="6 7">
    <name type="scientific">Blautia producta</name>
    <dbReference type="NCBI Taxonomy" id="33035"/>
    <lineage>
        <taxon>Bacteria</taxon>
        <taxon>Bacillati</taxon>
        <taxon>Bacillota</taxon>
        <taxon>Clostridia</taxon>
        <taxon>Lachnospirales</taxon>
        <taxon>Lachnospiraceae</taxon>
        <taxon>Blautia</taxon>
    </lineage>
</organism>
<feature type="chain" id="PRO_5039318511" evidence="5">
    <location>
        <begin position="23"/>
        <end position="355"/>
    </location>
</feature>
<feature type="compositionally biased region" description="Basic and acidic residues" evidence="4">
    <location>
        <begin position="36"/>
        <end position="48"/>
    </location>
</feature>
<dbReference type="PROSITE" id="PS51257">
    <property type="entry name" value="PROKAR_LIPOPROTEIN"/>
    <property type="match status" value="1"/>
</dbReference>
<dbReference type="PANTHER" id="PTHR33376:SF7">
    <property type="entry name" value="C4-DICARBOXYLATE-BINDING PROTEIN DCTB"/>
    <property type="match status" value="1"/>
</dbReference>
<evidence type="ECO:0000256" key="5">
    <source>
        <dbReference type="SAM" id="SignalP"/>
    </source>
</evidence>
<name>A0A4P6LY58_9FIRM</name>
<dbReference type="AlphaFoldDB" id="A0A4P6LY58"/>
<dbReference type="Gene3D" id="3.40.190.170">
    <property type="entry name" value="Bacterial extracellular solute-binding protein, family 7"/>
    <property type="match status" value="1"/>
</dbReference>
<evidence type="ECO:0000313" key="7">
    <source>
        <dbReference type="Proteomes" id="UP000289794"/>
    </source>
</evidence>
<evidence type="ECO:0000256" key="1">
    <source>
        <dbReference type="ARBA" id="ARBA00009023"/>
    </source>
</evidence>
<evidence type="ECO:0000256" key="2">
    <source>
        <dbReference type="ARBA" id="ARBA00022448"/>
    </source>
</evidence>
<evidence type="ECO:0000256" key="4">
    <source>
        <dbReference type="SAM" id="MobiDB-lite"/>
    </source>
</evidence>
<dbReference type="EMBL" id="CP035945">
    <property type="protein sequence ID" value="QBE97069.1"/>
    <property type="molecule type" value="Genomic_DNA"/>
</dbReference>
<sequence>MKRIKLTVAVCMILTLILSLTACGTGNDSAAQTEKSPSDSKQEEKTEQTEESGTYVLKLATSMSKEEAIGQQMEILADKINEYTGGQVTVERYYNGELGTSNDVNEMVQQGANIFSFETMDFYASYAYDLGILDGPFFFYEPEEMRTLEKSDWWKEQMDTLGGSNLYCLGTIYFGSRNVIHKVGPDADSPSDFKGVCMRTANTPMRYAMCEAITGNVTTVAWSEIYSALNTGVADMCEAPLGSIVGTKIYEVCPYITMDEHIHAFIGVSASKTWFDTLPEDTQSNIQKAVDEVCADSIEFVKADDIKQREFLESEGVTFVEVQDKDEWAEATKSAYSKMDFTEGTYEKCMEILGH</sequence>
<dbReference type="GO" id="GO:0055085">
    <property type="term" value="P:transmembrane transport"/>
    <property type="evidence" value="ECO:0007669"/>
    <property type="project" value="InterPro"/>
</dbReference>
<feature type="signal peptide" evidence="5">
    <location>
        <begin position="1"/>
        <end position="22"/>
    </location>
</feature>
<dbReference type="InterPro" id="IPR038404">
    <property type="entry name" value="TRAP_DctP_sf"/>
</dbReference>
<keyword evidence="2" id="KW-0813">Transport</keyword>
<evidence type="ECO:0000313" key="6">
    <source>
        <dbReference type="EMBL" id="QBE97069.1"/>
    </source>
</evidence>